<dbReference type="Gene3D" id="1.10.357.10">
    <property type="entry name" value="Tetracycline Repressor, domain 2"/>
    <property type="match status" value="1"/>
</dbReference>
<evidence type="ECO:0000259" key="3">
    <source>
        <dbReference type="Pfam" id="PF17933"/>
    </source>
</evidence>
<gene>
    <name evidence="4" type="ORF">IM660_13820</name>
</gene>
<dbReference type="SUPFAM" id="SSF46689">
    <property type="entry name" value="Homeodomain-like"/>
    <property type="match status" value="1"/>
</dbReference>
<keyword evidence="1" id="KW-0238">DNA-binding</keyword>
<dbReference type="Pfam" id="PF17933">
    <property type="entry name" value="TetR_C_25"/>
    <property type="match status" value="1"/>
</dbReference>
<dbReference type="InterPro" id="IPR009057">
    <property type="entry name" value="Homeodomain-like_sf"/>
</dbReference>
<dbReference type="Pfam" id="PF00440">
    <property type="entry name" value="TetR_N"/>
    <property type="match status" value="1"/>
</dbReference>
<evidence type="ECO:0000313" key="5">
    <source>
        <dbReference type="Proteomes" id="UP000593758"/>
    </source>
</evidence>
<evidence type="ECO:0000259" key="2">
    <source>
        <dbReference type="Pfam" id="PF00440"/>
    </source>
</evidence>
<evidence type="ECO:0000256" key="1">
    <source>
        <dbReference type="ARBA" id="ARBA00023125"/>
    </source>
</evidence>
<protein>
    <submittedName>
        <fullName evidence="4">TetR family transcriptional regulator</fullName>
    </submittedName>
</protein>
<proteinExistence type="predicted"/>
<keyword evidence="5" id="KW-1185">Reference proteome</keyword>
<name>A0A7M1SRH5_9MICO</name>
<feature type="domain" description="HTH tetR-type" evidence="2">
    <location>
        <begin position="14"/>
        <end position="59"/>
    </location>
</feature>
<dbReference type="RefSeq" id="WP_193496332.1">
    <property type="nucleotide sequence ID" value="NZ_CP063169.1"/>
</dbReference>
<dbReference type="InterPro" id="IPR041484">
    <property type="entry name" value="TetR_C_25"/>
</dbReference>
<organism evidence="4 5">
    <name type="scientific">Ruania alkalisoli</name>
    <dbReference type="NCBI Taxonomy" id="2779775"/>
    <lineage>
        <taxon>Bacteria</taxon>
        <taxon>Bacillati</taxon>
        <taxon>Actinomycetota</taxon>
        <taxon>Actinomycetes</taxon>
        <taxon>Micrococcales</taxon>
        <taxon>Ruaniaceae</taxon>
        <taxon>Ruania</taxon>
    </lineage>
</organism>
<dbReference type="EMBL" id="CP063169">
    <property type="protein sequence ID" value="QOR69737.1"/>
    <property type="molecule type" value="Genomic_DNA"/>
</dbReference>
<feature type="domain" description="TetR transcriptional regulator Rv1219c-like C-terminal" evidence="3">
    <location>
        <begin position="90"/>
        <end position="178"/>
    </location>
</feature>
<accession>A0A7M1SRH5</accession>
<sequence>MSKPRISPSTKERLITVAVDAFGREGFDVGIRTITTRATAAAGIVQYHFGGKEGLREACDQRVYMAVDAALPAHFRSDGMVQIAEDGDPSPIVYYVLRSLGEGAPLARQVVSRLATHVAGLLGPAEKLGSDTLNRARQVVRFALGATMLDFSVRRPQGPDEVREFIRVAWDEEFVPLIARVLAEPDLLGEPATEETH</sequence>
<evidence type="ECO:0000313" key="4">
    <source>
        <dbReference type="EMBL" id="QOR69737.1"/>
    </source>
</evidence>
<dbReference type="KEGG" id="halt:IM660_13820"/>
<dbReference type="Proteomes" id="UP000593758">
    <property type="component" value="Chromosome"/>
</dbReference>
<dbReference type="InterPro" id="IPR001647">
    <property type="entry name" value="HTH_TetR"/>
</dbReference>
<reference evidence="4 5" key="1">
    <citation type="submission" date="2020-10" db="EMBL/GenBank/DDBJ databases">
        <title>Haloactinobacterium sp. RN3S43, a bacterium isolated from saline soil.</title>
        <authorList>
            <person name="Sun J.-Q."/>
        </authorList>
    </citation>
    <scope>NUCLEOTIDE SEQUENCE [LARGE SCALE GENOMIC DNA]</scope>
    <source>
        <strain evidence="4 5">RN3S43</strain>
    </source>
</reference>
<dbReference type="GO" id="GO:0003677">
    <property type="term" value="F:DNA binding"/>
    <property type="evidence" value="ECO:0007669"/>
    <property type="project" value="UniProtKB-KW"/>
</dbReference>
<dbReference type="AlphaFoldDB" id="A0A7M1SRH5"/>